<reference evidence="2 3" key="1">
    <citation type="submission" date="2019-01" db="EMBL/GenBank/DDBJ databases">
        <title>Genome sequencing of strain FW10M-9.</title>
        <authorList>
            <person name="Heo J."/>
            <person name="Kim S.-J."/>
            <person name="Kim J.-S."/>
            <person name="Hong S.-B."/>
            <person name="Kwon S.-W."/>
        </authorList>
    </citation>
    <scope>NUCLEOTIDE SEQUENCE [LARGE SCALE GENOMIC DNA]</scope>
    <source>
        <strain evidence="2 3">FW10M-9</strain>
    </source>
</reference>
<dbReference type="KEGG" id="xya:ET471_01840"/>
<feature type="transmembrane region" description="Helical" evidence="1">
    <location>
        <begin position="70"/>
        <end position="89"/>
    </location>
</feature>
<keyword evidence="3" id="KW-1185">Reference proteome</keyword>
<keyword evidence="1" id="KW-0472">Membrane</keyword>
<evidence type="ECO:0000313" key="3">
    <source>
        <dbReference type="Proteomes" id="UP000292118"/>
    </source>
</evidence>
<evidence type="ECO:0000256" key="1">
    <source>
        <dbReference type="SAM" id="Phobius"/>
    </source>
</evidence>
<dbReference type="EMBL" id="CP035493">
    <property type="protein sequence ID" value="QAY68940.1"/>
    <property type="molecule type" value="Genomic_DNA"/>
</dbReference>
<evidence type="ECO:0000313" key="2">
    <source>
        <dbReference type="EMBL" id="QAY68940.1"/>
    </source>
</evidence>
<protein>
    <recommendedName>
        <fullName evidence="4">Histidine kinase</fullName>
    </recommendedName>
</protein>
<name>A0A4P6EZQ3_9MICO</name>
<evidence type="ECO:0008006" key="4">
    <source>
        <dbReference type="Google" id="ProtNLM"/>
    </source>
</evidence>
<keyword evidence="1" id="KW-0812">Transmembrane</keyword>
<feature type="transmembrane region" description="Helical" evidence="1">
    <location>
        <begin position="95"/>
        <end position="114"/>
    </location>
</feature>
<dbReference type="Proteomes" id="UP000292118">
    <property type="component" value="Chromosome"/>
</dbReference>
<gene>
    <name evidence="2" type="ORF">ET471_01840</name>
</gene>
<feature type="transmembrane region" description="Helical" evidence="1">
    <location>
        <begin position="7"/>
        <end position="28"/>
    </location>
</feature>
<dbReference type="RefSeq" id="WP_129186341.1">
    <property type="nucleotide sequence ID" value="NZ_CP035493.1"/>
</dbReference>
<keyword evidence="1" id="KW-1133">Transmembrane helix</keyword>
<sequence length="124" mass="12795">MRALRGALLVEAVILAAAAVGVLVDLLARRDFAGREIGMAVFLVACALGFAWALVAAGRRLLEGRRSGRALAMTWQLFQGIVGVTALATGSAWSVAIGVVLLALAVGVAAGLLMPRVVDATTRR</sequence>
<feature type="transmembrane region" description="Helical" evidence="1">
    <location>
        <begin position="40"/>
        <end position="58"/>
    </location>
</feature>
<dbReference type="AlphaFoldDB" id="A0A4P6EZQ3"/>
<proteinExistence type="predicted"/>
<organism evidence="2 3">
    <name type="scientific">Xylanimonas protaetiae</name>
    <dbReference type="NCBI Taxonomy" id="2509457"/>
    <lineage>
        <taxon>Bacteria</taxon>
        <taxon>Bacillati</taxon>
        <taxon>Actinomycetota</taxon>
        <taxon>Actinomycetes</taxon>
        <taxon>Micrococcales</taxon>
        <taxon>Promicromonosporaceae</taxon>
        <taxon>Xylanimonas</taxon>
    </lineage>
</organism>
<accession>A0A4P6EZQ3</accession>